<reference evidence="2" key="1">
    <citation type="journal article" date="2015" name="Genome Biol. Evol.">
        <title>Organellar Genomes of White Spruce (Picea glauca): Assembly and Annotation.</title>
        <authorList>
            <person name="Jackman S.D."/>
            <person name="Warren R.L."/>
            <person name="Gibb E.A."/>
            <person name="Vandervalk B.P."/>
            <person name="Mohamadi H."/>
            <person name="Chu J."/>
            <person name="Raymond A."/>
            <person name="Pleasance S."/>
            <person name="Coope R."/>
            <person name="Wildung M.R."/>
            <person name="Ritland C.E."/>
            <person name="Bousquet J."/>
            <person name="Jones S.J."/>
            <person name="Bohlmann J."/>
            <person name="Birol I."/>
        </authorList>
    </citation>
    <scope>NUCLEOTIDE SEQUENCE [LARGE SCALE GENOMIC DNA]</scope>
    <source>
        <tissue evidence="2">Flushing bud</tissue>
    </source>
</reference>
<dbReference type="EMBL" id="LKAM01000001">
    <property type="protein sequence ID" value="KUM50486.1"/>
    <property type="molecule type" value="Genomic_DNA"/>
</dbReference>
<comment type="caution">
    <text evidence="2">The sequence shown here is derived from an EMBL/GenBank/DDBJ whole genome shotgun (WGS) entry which is preliminary data.</text>
</comment>
<protein>
    <submittedName>
        <fullName evidence="2">Uncharacterized protein</fullName>
    </submittedName>
</protein>
<name>A0A101M3P6_PICGL</name>
<keyword evidence="1" id="KW-0812">Transmembrane</keyword>
<proteinExistence type="predicted"/>
<feature type="transmembrane region" description="Helical" evidence="1">
    <location>
        <begin position="47"/>
        <end position="70"/>
    </location>
</feature>
<feature type="transmembrane region" description="Helical" evidence="1">
    <location>
        <begin position="9"/>
        <end position="27"/>
    </location>
</feature>
<evidence type="ECO:0000256" key="1">
    <source>
        <dbReference type="SAM" id="Phobius"/>
    </source>
</evidence>
<evidence type="ECO:0000313" key="2">
    <source>
        <dbReference type="EMBL" id="KUM50486.1"/>
    </source>
</evidence>
<keyword evidence="1" id="KW-1133">Transmembrane helix</keyword>
<sequence length="96" mass="11192">MKNYHINSHYILNVFLFYPALIFFQGFSPKPVGGELSYLLRGQSIRLLLFGYVGLAFLERQSAFLIYDIMKTHIGRVLRRPGPRKHSYSPLDTRKT</sequence>
<gene>
    <name evidence="2" type="ORF">ABT39_MTgene329</name>
</gene>
<accession>A0A101M3P6</accession>
<keyword evidence="2" id="KW-0496">Mitochondrion</keyword>
<geneLocation type="mitochondrion" evidence="2"/>
<keyword evidence="1" id="KW-0472">Membrane</keyword>
<dbReference type="AlphaFoldDB" id="A0A101M3P6"/>
<organism evidence="2">
    <name type="scientific">Picea glauca</name>
    <name type="common">White spruce</name>
    <name type="synonym">Pinus glauca</name>
    <dbReference type="NCBI Taxonomy" id="3330"/>
    <lineage>
        <taxon>Eukaryota</taxon>
        <taxon>Viridiplantae</taxon>
        <taxon>Streptophyta</taxon>
        <taxon>Embryophyta</taxon>
        <taxon>Tracheophyta</taxon>
        <taxon>Spermatophyta</taxon>
        <taxon>Pinopsida</taxon>
        <taxon>Pinidae</taxon>
        <taxon>Conifers I</taxon>
        <taxon>Pinales</taxon>
        <taxon>Pinaceae</taxon>
        <taxon>Picea</taxon>
    </lineage>
</organism>